<feature type="binding site" evidence="11">
    <location>
        <position position="37"/>
    </location>
    <ligand>
        <name>NAD(+)</name>
        <dbReference type="ChEBI" id="CHEBI:57540"/>
    </ligand>
</feature>
<reference evidence="13 16" key="2">
    <citation type="submission" date="2020-08" db="EMBL/GenBank/DDBJ databases">
        <title>Genomic Encyclopedia of Type Strains, Phase IV (KMG-IV): sequencing the most valuable type-strain genomes for metagenomic binning, comparative biology and taxonomic classification.</title>
        <authorList>
            <person name="Goeker M."/>
        </authorList>
    </citation>
    <scope>NUCLEOTIDE SEQUENCE [LARGE SCALE GENOMIC DNA]</scope>
    <source>
        <strain evidence="13 16">DSM 100021</strain>
    </source>
</reference>
<evidence type="ECO:0000256" key="5">
    <source>
        <dbReference type="ARBA" id="ARBA00023002"/>
    </source>
</evidence>
<evidence type="ECO:0000256" key="7">
    <source>
        <dbReference type="ARBA" id="ARBA00047473"/>
    </source>
</evidence>
<sequence>MNVRITMVGTGYVGLVTGACFAELGHDVICVDKDERKIDMLRQGKMPIYEPGLDELVQRNVVAGRISFSTDLSESVKDRDAVFIAVGTPTEAGSDRADLKYVFAAAAQIATAVTGFTVIVTKSTVPVGTNRQVFDIAKANLNPEAEIAVASNPEFLREGAAIKDFLEPDRIVVGVDTPQAAEVMERIYAPLLLNGQVPFLTMGIETAELVKYAANAFLAVKISFINEMANLCEAVGATVEDVAHGIGLDKRIGRAFLNTGPGWGGSCFPKDTRALLATASDAGVKSLVVSSAVDVNNQRKTDMVSRVLNAADGDVKGKKIAVLGVTFKGQTDDMRDSTSLILLPALQEKGATVVAFDPSNPHEAAALLPGVEMTRTAREAATGADVLVILTDWMVFKTYNFKEIASVMATPVMVDLRNMFSAAQAQKNGFINYISLGR</sequence>
<feature type="binding site" evidence="11">
    <location>
        <position position="32"/>
    </location>
    <ligand>
        <name>NAD(+)</name>
        <dbReference type="ChEBI" id="CHEBI:57540"/>
    </ligand>
</feature>
<dbReference type="Gene3D" id="1.20.5.100">
    <property type="entry name" value="Cytochrome c1, transmembrane anchor, C-terminal"/>
    <property type="match status" value="1"/>
</dbReference>
<evidence type="ECO:0000256" key="4">
    <source>
        <dbReference type="ARBA" id="ARBA00015132"/>
    </source>
</evidence>
<evidence type="ECO:0000256" key="3">
    <source>
        <dbReference type="ARBA" id="ARBA00012954"/>
    </source>
</evidence>
<dbReference type="SUPFAM" id="SSF52413">
    <property type="entry name" value="UDP-glucose/GDP-mannose dehydrogenase C-terminal domain"/>
    <property type="match status" value="1"/>
</dbReference>
<dbReference type="Pfam" id="PF03721">
    <property type="entry name" value="UDPG_MGDP_dh_N"/>
    <property type="match status" value="1"/>
</dbReference>
<dbReference type="SMART" id="SM00984">
    <property type="entry name" value="UDPG_MGDP_dh_C"/>
    <property type="match status" value="1"/>
</dbReference>
<dbReference type="InterPro" id="IPR008927">
    <property type="entry name" value="6-PGluconate_DH-like_C_sf"/>
</dbReference>
<dbReference type="InterPro" id="IPR014026">
    <property type="entry name" value="UDP-Glc/GDP-Man_DH_dimer"/>
</dbReference>
<dbReference type="PANTHER" id="PTHR43750">
    <property type="entry name" value="UDP-GLUCOSE 6-DEHYDROGENASE TUAD"/>
    <property type="match status" value="1"/>
</dbReference>
<dbReference type="EMBL" id="JACIED010000002">
    <property type="protein sequence ID" value="MBB4007438.1"/>
    <property type="molecule type" value="Genomic_DNA"/>
</dbReference>
<dbReference type="InterPro" id="IPR017476">
    <property type="entry name" value="UDP-Glc/GDP-Man"/>
</dbReference>
<comment type="catalytic activity">
    <reaction evidence="7 8">
        <text>UDP-alpha-D-glucose + 2 NAD(+) + H2O = UDP-alpha-D-glucuronate + 2 NADH + 3 H(+)</text>
        <dbReference type="Rhea" id="RHEA:23596"/>
        <dbReference type="ChEBI" id="CHEBI:15377"/>
        <dbReference type="ChEBI" id="CHEBI:15378"/>
        <dbReference type="ChEBI" id="CHEBI:57540"/>
        <dbReference type="ChEBI" id="CHEBI:57945"/>
        <dbReference type="ChEBI" id="CHEBI:58052"/>
        <dbReference type="ChEBI" id="CHEBI:58885"/>
        <dbReference type="EC" id="1.1.1.22"/>
    </reaction>
</comment>
<feature type="binding site" evidence="10">
    <location>
        <begin position="155"/>
        <end position="158"/>
    </location>
    <ligand>
        <name>substrate</name>
    </ligand>
</feature>
<dbReference type="OrthoDB" id="9803238at2"/>
<dbReference type="InterPro" id="IPR014027">
    <property type="entry name" value="UDP-Glc/GDP-Man_DH_C"/>
</dbReference>
<dbReference type="RefSeq" id="WP_075616780.1">
    <property type="nucleotide sequence ID" value="NZ_JACIED010000002.1"/>
</dbReference>
<dbReference type="Gene3D" id="3.40.50.720">
    <property type="entry name" value="NAD(P)-binding Rossmann-like Domain"/>
    <property type="match status" value="2"/>
</dbReference>
<dbReference type="SUPFAM" id="SSF48179">
    <property type="entry name" value="6-phosphogluconate dehydrogenase C-terminal domain-like"/>
    <property type="match status" value="1"/>
</dbReference>
<evidence type="ECO:0000256" key="8">
    <source>
        <dbReference type="PIRNR" id="PIRNR000124"/>
    </source>
</evidence>
<feature type="binding site" evidence="11">
    <location>
        <position position="158"/>
    </location>
    <ligand>
        <name>NAD(+)</name>
        <dbReference type="ChEBI" id="CHEBI:57540"/>
    </ligand>
</feature>
<evidence type="ECO:0000256" key="6">
    <source>
        <dbReference type="ARBA" id="ARBA00023027"/>
    </source>
</evidence>
<dbReference type="PROSITE" id="PS51257">
    <property type="entry name" value="PROKAR_LIPOPROTEIN"/>
    <property type="match status" value="1"/>
</dbReference>
<dbReference type="Pfam" id="PF03720">
    <property type="entry name" value="UDPG_MGDP_dh_C"/>
    <property type="match status" value="1"/>
</dbReference>
<feature type="binding site" evidence="10">
    <location>
        <position position="328"/>
    </location>
    <ligand>
        <name>substrate</name>
    </ligand>
</feature>
<dbReference type="SUPFAM" id="SSF51735">
    <property type="entry name" value="NAD(P)-binding Rossmann-fold domains"/>
    <property type="match status" value="1"/>
</dbReference>
<feature type="domain" description="UDP-glucose/GDP-mannose dehydrogenase C-terminal" evidence="12">
    <location>
        <begin position="321"/>
        <end position="422"/>
    </location>
</feature>
<dbReference type="EC" id="1.1.1.22" evidence="3 8"/>
<proteinExistence type="inferred from homology"/>
<evidence type="ECO:0000259" key="12">
    <source>
        <dbReference type="SMART" id="SM00984"/>
    </source>
</evidence>
<dbReference type="PANTHER" id="PTHR43750:SF3">
    <property type="entry name" value="UDP-GLUCOSE 6-DEHYDROGENASE TUAD"/>
    <property type="match status" value="1"/>
</dbReference>
<evidence type="ECO:0000256" key="9">
    <source>
        <dbReference type="PIRSR" id="PIRSR500134-1"/>
    </source>
</evidence>
<dbReference type="Proteomes" id="UP000185598">
    <property type="component" value="Unassembled WGS sequence"/>
</dbReference>
<feature type="binding site" evidence="11">
    <location>
        <position position="270"/>
    </location>
    <ligand>
        <name>NAD(+)</name>
        <dbReference type="ChEBI" id="CHEBI:57540"/>
    </ligand>
</feature>
<keyword evidence="15" id="KW-1185">Reference proteome</keyword>
<dbReference type="InterPro" id="IPR036220">
    <property type="entry name" value="UDP-Glc/GDP-Man_DH_C_sf"/>
</dbReference>
<dbReference type="InterPro" id="IPR028357">
    <property type="entry name" value="UDPglc_DH_bac"/>
</dbReference>
<evidence type="ECO:0000313" key="13">
    <source>
        <dbReference type="EMBL" id="MBB4007438.1"/>
    </source>
</evidence>
<feature type="binding site" evidence="10">
    <location>
        <position position="264"/>
    </location>
    <ligand>
        <name>substrate</name>
    </ligand>
</feature>
<dbReference type="EMBL" id="MKIN01000027">
    <property type="protein sequence ID" value="OLP47605.1"/>
    <property type="molecule type" value="Genomic_DNA"/>
</dbReference>
<feature type="active site" description="Nucleophile" evidence="9">
    <location>
        <position position="267"/>
    </location>
</feature>
<keyword evidence="6 8" id="KW-0520">NAD</keyword>
<dbReference type="InterPro" id="IPR036291">
    <property type="entry name" value="NAD(P)-bd_dom_sf"/>
</dbReference>
<evidence type="ECO:0000256" key="10">
    <source>
        <dbReference type="PIRSR" id="PIRSR500134-2"/>
    </source>
</evidence>
<evidence type="ECO:0000256" key="1">
    <source>
        <dbReference type="ARBA" id="ARBA00004701"/>
    </source>
</evidence>
<dbReference type="GO" id="GO:0000271">
    <property type="term" value="P:polysaccharide biosynthetic process"/>
    <property type="evidence" value="ECO:0007669"/>
    <property type="project" value="InterPro"/>
</dbReference>
<dbReference type="InterPro" id="IPR001732">
    <property type="entry name" value="UDP-Glc/GDP-Man_DH_N"/>
</dbReference>
<feature type="binding site" evidence="10">
    <location>
        <begin position="256"/>
        <end position="260"/>
    </location>
    <ligand>
        <name>substrate</name>
    </ligand>
</feature>
<dbReference type="STRING" id="887144.BJF91_04185"/>
<feature type="binding site" evidence="10">
    <location>
        <position position="211"/>
    </location>
    <ligand>
        <name>substrate</name>
    </ligand>
</feature>
<dbReference type="GO" id="GO:0006065">
    <property type="term" value="P:UDP-glucuronate biosynthetic process"/>
    <property type="evidence" value="ECO:0007669"/>
    <property type="project" value="UniProtKB-UniPathway"/>
</dbReference>
<dbReference type="GO" id="GO:0051287">
    <property type="term" value="F:NAD binding"/>
    <property type="evidence" value="ECO:0007669"/>
    <property type="project" value="InterPro"/>
</dbReference>
<dbReference type="Proteomes" id="UP000544107">
    <property type="component" value="Unassembled WGS sequence"/>
</dbReference>
<feature type="binding site" evidence="11">
    <location>
        <position position="335"/>
    </location>
    <ligand>
        <name>NAD(+)</name>
        <dbReference type="ChEBI" id="CHEBI:57540"/>
    </ligand>
</feature>
<reference evidence="14 15" key="1">
    <citation type="submission" date="2016-09" db="EMBL/GenBank/DDBJ databases">
        <title>Rhizobium oryziradicis sp. nov., isolated from the root of rice.</title>
        <authorList>
            <person name="Zhao J."/>
            <person name="Zhang X."/>
        </authorList>
    </citation>
    <scope>NUCLEOTIDE SEQUENCE [LARGE SCALE GENOMIC DNA]</scope>
    <source>
        <strain evidence="14 15">14971</strain>
    </source>
</reference>
<evidence type="ECO:0000313" key="15">
    <source>
        <dbReference type="Proteomes" id="UP000185598"/>
    </source>
</evidence>
<dbReference type="GO" id="GO:0003979">
    <property type="term" value="F:UDP-glucose 6-dehydrogenase activity"/>
    <property type="evidence" value="ECO:0007669"/>
    <property type="project" value="UniProtKB-EC"/>
</dbReference>
<dbReference type="Pfam" id="PF00984">
    <property type="entry name" value="UDPG_MGDP_dh"/>
    <property type="match status" value="1"/>
</dbReference>
<comment type="similarity">
    <text evidence="2 8">Belongs to the UDP-glucose/GDP-mannose dehydrogenase family.</text>
</comment>
<keyword evidence="5 8" id="KW-0560">Oxidoreductase</keyword>
<dbReference type="PIRSF" id="PIRSF500134">
    <property type="entry name" value="UDPglc_DH_bac"/>
    <property type="match status" value="1"/>
</dbReference>
<dbReference type="PIRSF" id="PIRSF000124">
    <property type="entry name" value="UDPglc_GDPman_dh"/>
    <property type="match status" value="1"/>
</dbReference>
<protein>
    <recommendedName>
        <fullName evidence="4 8">UDP-glucose 6-dehydrogenase</fullName>
        <ecNumber evidence="3 8">1.1.1.22</ecNumber>
    </recommendedName>
</protein>
<accession>A0A1Q8ZZ40</accession>
<feature type="binding site" evidence="11">
    <location>
        <position position="88"/>
    </location>
    <ligand>
        <name>NAD(+)</name>
        <dbReference type="ChEBI" id="CHEBI:57540"/>
    </ligand>
</feature>
<comment type="pathway">
    <text evidence="1">Nucleotide-sugar biosynthesis; UDP-alpha-D-glucuronate biosynthesis; UDP-alpha-D-glucuronate from UDP-alpha-D-glucose: step 1/1.</text>
</comment>
<evidence type="ECO:0000313" key="14">
    <source>
        <dbReference type="EMBL" id="OLP47605.1"/>
    </source>
</evidence>
<dbReference type="AlphaFoldDB" id="A0A1Q8ZZ40"/>
<feature type="binding site" evidence="11">
    <location>
        <position position="124"/>
    </location>
    <ligand>
        <name>NAD(+)</name>
        <dbReference type="ChEBI" id="CHEBI:57540"/>
    </ligand>
</feature>
<gene>
    <name evidence="14" type="ORF">BJF91_04185</name>
    <name evidence="13" type="ORF">GGQ71_001701</name>
</gene>
<dbReference type="NCBIfam" id="TIGR03026">
    <property type="entry name" value="NDP-sugDHase"/>
    <property type="match status" value="1"/>
</dbReference>
<organism evidence="14 15">
    <name type="scientific">Allorhizobium taibaishanense</name>
    <dbReference type="NCBI Taxonomy" id="887144"/>
    <lineage>
        <taxon>Bacteria</taxon>
        <taxon>Pseudomonadati</taxon>
        <taxon>Pseudomonadota</taxon>
        <taxon>Alphaproteobacteria</taxon>
        <taxon>Hyphomicrobiales</taxon>
        <taxon>Rhizobiaceae</taxon>
        <taxon>Rhizobium/Agrobacterium group</taxon>
        <taxon>Allorhizobium</taxon>
    </lineage>
</organism>
<dbReference type="UniPathway" id="UPA00038">
    <property type="reaction ID" value="UER00491"/>
</dbReference>
<evidence type="ECO:0000256" key="11">
    <source>
        <dbReference type="PIRSR" id="PIRSR500134-3"/>
    </source>
</evidence>
<evidence type="ECO:0000313" key="16">
    <source>
        <dbReference type="Proteomes" id="UP000544107"/>
    </source>
</evidence>
<evidence type="ECO:0000256" key="2">
    <source>
        <dbReference type="ARBA" id="ARBA00006601"/>
    </source>
</evidence>
<comment type="caution">
    <text evidence="14">The sequence shown here is derived from an EMBL/GenBank/DDBJ whole genome shotgun (WGS) entry which is preliminary data.</text>
</comment>
<name>A0A1Q8ZZ40_9HYPH</name>